<dbReference type="Gene3D" id="3.40.50.1820">
    <property type="entry name" value="alpha/beta hydrolase"/>
    <property type="match status" value="1"/>
</dbReference>
<evidence type="ECO:0000313" key="4">
    <source>
        <dbReference type="EMBL" id="SPF38382.1"/>
    </source>
</evidence>
<organism evidence="4 5">
    <name type="scientific">Candidatus Sulfotelmatobacter kueseliae</name>
    <dbReference type="NCBI Taxonomy" id="2042962"/>
    <lineage>
        <taxon>Bacteria</taxon>
        <taxon>Pseudomonadati</taxon>
        <taxon>Acidobacteriota</taxon>
        <taxon>Terriglobia</taxon>
        <taxon>Terriglobales</taxon>
        <taxon>Candidatus Korobacteraceae</taxon>
        <taxon>Candidatus Sulfotelmatobacter</taxon>
    </lineage>
</organism>
<dbReference type="AlphaFoldDB" id="A0A2U3KFD3"/>
<dbReference type="InterPro" id="IPR001375">
    <property type="entry name" value="Peptidase_S9_cat"/>
</dbReference>
<keyword evidence="4" id="KW-0378">Hydrolase</keyword>
<dbReference type="GO" id="GO:0008239">
    <property type="term" value="F:dipeptidyl-peptidase activity"/>
    <property type="evidence" value="ECO:0007669"/>
    <property type="project" value="UniProtKB-EC"/>
</dbReference>
<reference evidence="5" key="1">
    <citation type="submission" date="2018-02" db="EMBL/GenBank/DDBJ databases">
        <authorList>
            <person name="Hausmann B."/>
        </authorList>
    </citation>
    <scope>NUCLEOTIDE SEQUENCE [LARGE SCALE GENOMIC DNA]</scope>
    <source>
        <strain evidence="5">Peat soil MAG SbA1</strain>
    </source>
</reference>
<dbReference type="GO" id="GO:0008236">
    <property type="term" value="F:serine-type peptidase activity"/>
    <property type="evidence" value="ECO:0007669"/>
    <property type="project" value="InterPro"/>
</dbReference>
<dbReference type="GO" id="GO:0006508">
    <property type="term" value="P:proteolysis"/>
    <property type="evidence" value="ECO:0007669"/>
    <property type="project" value="InterPro"/>
</dbReference>
<dbReference type="InterPro" id="IPR002469">
    <property type="entry name" value="Peptidase_S9B_N"/>
</dbReference>
<accession>A0A2U3KFD3</accession>
<dbReference type="PANTHER" id="PTHR11731:SF193">
    <property type="entry name" value="DIPEPTIDYL PEPTIDASE 9"/>
    <property type="match status" value="1"/>
</dbReference>
<dbReference type="Pfam" id="PF00326">
    <property type="entry name" value="Peptidase_S9"/>
    <property type="match status" value="1"/>
</dbReference>
<dbReference type="PANTHER" id="PTHR11731">
    <property type="entry name" value="PROTEASE FAMILY S9B,C DIPEPTIDYL-PEPTIDASE IV-RELATED"/>
    <property type="match status" value="1"/>
</dbReference>
<feature type="domain" description="Dipeptidylpeptidase IV N-terminal" evidence="3">
    <location>
        <begin position="137"/>
        <end position="466"/>
    </location>
</feature>
<dbReference type="EC" id="3.4.14.5" evidence="4"/>
<evidence type="ECO:0000313" key="5">
    <source>
        <dbReference type="Proteomes" id="UP000238701"/>
    </source>
</evidence>
<sequence>MKGHSFLRTSLAWLISIPVLVAAGSARGQTATTKSLTIEAIYQPGGLAGRGPENVEWSPDGTRLSFVQREEKGEKGELWYVDTATGEKRVLVSAEKLASLAPDVNRVRNEREKERLTRYHVAAYWWAPDSKHLLFDSEGQLWLYDLATATAVQFTSAPDPSGDPEFSPDGSHVAYVRKHNLYVRPVSGKSEKQLTKDTGDNLLNGDIDWVYAEELEVRSNYFWSPDSKEIVFLHMDETKVPTYPITDWMPTHPSVDQEKYPKVGDPNPVVKLGVVDAGGGKVRWISLGSDEDTYIPRFGWVREGVIWAEVLNRIQDKMDLYFVDAKSGKSRIVLTEATPGAWIDFEQVEVRFLPFRGQFLWPSWRDGNMHLYLYSFDKQNPMAADAKLERQLTQGDFEVEGIEGVDEAAGTVFFAANKDDPRQQHIYSLQLDGSGLKVLTSEEGEHSAAFSDDGKHYMHTYSSPQTAQRVSLCAVGGPCSPVWQARGARDEITEYGLRPPKYLQFTADDGTTLYGKLLLPPDPPAGAKIPVIVSIYGGPTAQEVRKSTPDAFDEIMARKGFAIFTLDNRGAAGRDRKFQTAIRHEFGAVELKDQLTALDQLLAQYPQLDQDRVGIWGWSYGGFMTLYAMTHSDRFRAGVSVAPVTEWQNYDSIYTERYMGLLKDNKQGYDKSDVTKSADKLHGALLLAQGTGDDNVHFQNSVQMVDALIKAGKQFRLMVYPNKTHSIAGKDARVHLFTMIEEHFERELK</sequence>
<dbReference type="SUPFAM" id="SSF53474">
    <property type="entry name" value="alpha/beta-Hydrolases"/>
    <property type="match status" value="1"/>
</dbReference>
<feature type="chain" id="PRO_5015470491" evidence="1">
    <location>
        <begin position="23"/>
        <end position="749"/>
    </location>
</feature>
<keyword evidence="1" id="KW-0732">Signal</keyword>
<evidence type="ECO:0000256" key="1">
    <source>
        <dbReference type="SAM" id="SignalP"/>
    </source>
</evidence>
<proteinExistence type="predicted"/>
<dbReference type="Pfam" id="PF00930">
    <property type="entry name" value="DPPIV_N"/>
    <property type="match status" value="1"/>
</dbReference>
<gene>
    <name evidence="4" type="ORF">SBA1_20082</name>
</gene>
<protein>
    <submittedName>
        <fullName evidence="4">Dipeptidyl-peptidase IV</fullName>
        <ecNumber evidence="4">3.4.14.5</ecNumber>
    </submittedName>
</protein>
<dbReference type="Gene3D" id="2.140.10.30">
    <property type="entry name" value="Dipeptidylpeptidase IV, N-terminal domain"/>
    <property type="match status" value="1"/>
</dbReference>
<feature type="signal peptide" evidence="1">
    <location>
        <begin position="1"/>
        <end position="22"/>
    </location>
</feature>
<evidence type="ECO:0000259" key="2">
    <source>
        <dbReference type="Pfam" id="PF00326"/>
    </source>
</evidence>
<dbReference type="SMR" id="A0A2U3KFD3"/>
<dbReference type="Proteomes" id="UP000238701">
    <property type="component" value="Unassembled WGS sequence"/>
</dbReference>
<evidence type="ECO:0000259" key="3">
    <source>
        <dbReference type="Pfam" id="PF00930"/>
    </source>
</evidence>
<feature type="domain" description="Peptidase S9 prolyl oligopeptidase catalytic" evidence="2">
    <location>
        <begin position="555"/>
        <end position="748"/>
    </location>
</feature>
<name>A0A2U3KFD3_9BACT</name>
<dbReference type="SUPFAM" id="SSF82171">
    <property type="entry name" value="DPP6 N-terminal domain-like"/>
    <property type="match status" value="1"/>
</dbReference>
<dbReference type="OrthoDB" id="108903at2"/>
<dbReference type="InterPro" id="IPR029058">
    <property type="entry name" value="AB_hydrolase_fold"/>
</dbReference>
<dbReference type="InterPro" id="IPR050278">
    <property type="entry name" value="Serine_Prot_S9B/DPPIV"/>
</dbReference>
<dbReference type="EMBL" id="OMOD01000111">
    <property type="protein sequence ID" value="SPF38382.1"/>
    <property type="molecule type" value="Genomic_DNA"/>
</dbReference>